<dbReference type="Pfam" id="PF00149">
    <property type="entry name" value="Metallophos"/>
    <property type="match status" value="1"/>
</dbReference>
<dbReference type="SUPFAM" id="SSF56300">
    <property type="entry name" value="Metallo-dependent phosphatases"/>
    <property type="match status" value="1"/>
</dbReference>
<evidence type="ECO:0000259" key="1">
    <source>
        <dbReference type="Pfam" id="PF00149"/>
    </source>
</evidence>
<sequence length="294" mass="33484">MYWDSFIMGANMSRFSILQISDTHLSPRTDHFRENNRLLAEPLAESDHDFIVHTGDVTLDGIRYDEDYALCRDFFKESGKTIHFLAGNHDVGDNPNLSKPESENGSAINAARYARFADYFGADRWVIDQGKWRIIGISSMLIGSGLPQEAEQYDWIDQQITSSGDRYLAVFSHQPIYIDNMDSTELTYWTVDPKGWGRLEGLINHPKLRLIASGHLHQQRSSKRGNVHLEWCSSIAFTTTEELVPEMGGTREVGYMEHHFSDDGRVESKVLKHDGFANDHLEDMIKVVYPLISG</sequence>
<proteinExistence type="predicted"/>
<dbReference type="Gene3D" id="3.60.21.10">
    <property type="match status" value="1"/>
</dbReference>
<name>C4WQD0_9HYPH</name>
<dbReference type="GO" id="GO:0016787">
    <property type="term" value="F:hydrolase activity"/>
    <property type="evidence" value="ECO:0007669"/>
    <property type="project" value="InterPro"/>
</dbReference>
<accession>C4WQD0</accession>
<dbReference type="AlphaFoldDB" id="C4WQD0"/>
<dbReference type="PANTHER" id="PTHR43143:SF1">
    <property type="entry name" value="SERINE_THREONINE-PROTEIN PHOSPHATASE CPPED1"/>
    <property type="match status" value="1"/>
</dbReference>
<feature type="domain" description="Calcineurin-like phosphoesterase" evidence="1">
    <location>
        <begin position="16"/>
        <end position="218"/>
    </location>
</feature>
<dbReference type="InterPro" id="IPR051918">
    <property type="entry name" value="STPP_CPPED1"/>
</dbReference>
<dbReference type="InterPro" id="IPR004843">
    <property type="entry name" value="Calcineurin-like_PHP"/>
</dbReference>
<reference evidence="2 3" key="1">
    <citation type="submission" date="2009-05" db="EMBL/GenBank/DDBJ databases">
        <authorList>
            <person name="Setubal J.C."/>
            <person name="Boyle S."/>
            <person name="Crasta O.R."/>
            <person name="Gillespie J.J."/>
            <person name="Kenyon R.W."/>
            <person name="Lu J."/>
            <person name="Mane S."/>
            <person name="Nagrani S."/>
            <person name="Shallom J.M."/>
            <person name="Shallom S."/>
            <person name="Shukla M."/>
            <person name="Snyder E.E."/>
            <person name="Sobral B.W."/>
            <person name="Wattam A.R."/>
            <person name="Will R."/>
            <person name="Williams K."/>
            <person name="Yoo H."/>
            <person name="Munk C."/>
            <person name="Tapia R."/>
            <person name="Green L."/>
            <person name="Rogers Y."/>
            <person name="Detter J.C."/>
            <person name="Bruce D."/>
            <person name="Brettin T.S."/>
            <person name="Tsolis R."/>
        </authorList>
    </citation>
    <scope>NUCLEOTIDE SEQUENCE [LARGE SCALE GENOMIC DNA]</scope>
    <source>
        <strain evidence="2 3">LMG 3301</strain>
    </source>
</reference>
<organism evidence="2 3">
    <name type="scientific">Brucella intermedia LMG 3301</name>
    <dbReference type="NCBI Taxonomy" id="641118"/>
    <lineage>
        <taxon>Bacteria</taxon>
        <taxon>Pseudomonadati</taxon>
        <taxon>Pseudomonadota</taxon>
        <taxon>Alphaproteobacteria</taxon>
        <taxon>Hyphomicrobiales</taxon>
        <taxon>Brucellaceae</taxon>
        <taxon>Brucella/Ochrobactrum group</taxon>
        <taxon>Brucella</taxon>
    </lineage>
</organism>
<dbReference type="Proteomes" id="UP000004386">
    <property type="component" value="Unassembled WGS sequence"/>
</dbReference>
<comment type="caution">
    <text evidence="2">The sequence shown here is derived from an EMBL/GenBank/DDBJ whole genome shotgun (WGS) entry which is preliminary data.</text>
</comment>
<dbReference type="PANTHER" id="PTHR43143">
    <property type="entry name" value="METALLOPHOSPHOESTERASE, CALCINEURIN SUPERFAMILY"/>
    <property type="match status" value="1"/>
</dbReference>
<evidence type="ECO:0000313" key="3">
    <source>
        <dbReference type="Proteomes" id="UP000004386"/>
    </source>
</evidence>
<evidence type="ECO:0000313" key="2">
    <source>
        <dbReference type="EMBL" id="EEQ94471.1"/>
    </source>
</evidence>
<protein>
    <recommendedName>
        <fullName evidence="1">Calcineurin-like phosphoesterase domain-containing protein</fullName>
    </recommendedName>
</protein>
<dbReference type="HOGENOM" id="CLU_083882_0_0_5"/>
<gene>
    <name evidence="2" type="ORF">OINT_2001701</name>
</gene>
<dbReference type="EMBL" id="ACQA01000002">
    <property type="protein sequence ID" value="EEQ94471.1"/>
    <property type="molecule type" value="Genomic_DNA"/>
</dbReference>
<dbReference type="InterPro" id="IPR029052">
    <property type="entry name" value="Metallo-depent_PP-like"/>
</dbReference>